<dbReference type="InterPro" id="IPR027417">
    <property type="entry name" value="P-loop_NTPase"/>
</dbReference>
<comment type="caution">
    <text evidence="5">The sequence shown here is derived from an EMBL/GenBank/DDBJ whole genome shotgun (WGS) entry which is preliminary data.</text>
</comment>
<dbReference type="GO" id="GO:0016887">
    <property type="term" value="F:ATP hydrolysis activity"/>
    <property type="evidence" value="ECO:0007669"/>
    <property type="project" value="InterPro"/>
</dbReference>
<dbReference type="AlphaFoldDB" id="A0A846R085"/>
<dbReference type="PROSITE" id="PS00211">
    <property type="entry name" value="ABC_TRANSPORTER_1"/>
    <property type="match status" value="1"/>
</dbReference>
<keyword evidence="6" id="KW-1185">Reference proteome</keyword>
<dbReference type="InterPro" id="IPR017871">
    <property type="entry name" value="ABC_transporter-like_CS"/>
</dbReference>
<gene>
    <name evidence="5" type="ORF">GGR42_003061</name>
</gene>
<keyword evidence="1" id="KW-0813">Transport</keyword>
<dbReference type="InterPro" id="IPR003439">
    <property type="entry name" value="ABC_transporter-like_ATP-bd"/>
</dbReference>
<organism evidence="5 6">
    <name type="scientific">Saonia flava</name>
    <dbReference type="NCBI Taxonomy" id="523696"/>
    <lineage>
        <taxon>Bacteria</taxon>
        <taxon>Pseudomonadati</taxon>
        <taxon>Bacteroidota</taxon>
        <taxon>Flavobacteriia</taxon>
        <taxon>Flavobacteriales</taxon>
        <taxon>Flavobacteriaceae</taxon>
        <taxon>Saonia</taxon>
    </lineage>
</organism>
<dbReference type="PANTHER" id="PTHR42781">
    <property type="entry name" value="SPERMIDINE/PUTRESCINE IMPORT ATP-BINDING PROTEIN POTA"/>
    <property type="match status" value="1"/>
</dbReference>
<dbReference type="GO" id="GO:0005524">
    <property type="term" value="F:ATP binding"/>
    <property type="evidence" value="ECO:0007669"/>
    <property type="project" value="UniProtKB-KW"/>
</dbReference>
<protein>
    <submittedName>
        <fullName evidence="5">Molybdate transport system ATP-binding protein</fullName>
    </submittedName>
</protein>
<evidence type="ECO:0000259" key="4">
    <source>
        <dbReference type="PROSITE" id="PS50893"/>
    </source>
</evidence>
<dbReference type="SUPFAM" id="SSF52540">
    <property type="entry name" value="P-loop containing nucleoside triphosphate hydrolases"/>
    <property type="match status" value="1"/>
</dbReference>
<feature type="domain" description="ABC transporter" evidence="4">
    <location>
        <begin position="2"/>
        <end position="234"/>
    </location>
</feature>
<accession>A0A846R085</accession>
<sequence>MIELRLIKNLNTPNGKMELKIDLSIPKGEISTFYGESGAGKTSTFRMIGGLLSPDDGHIVANGDTWWDKSKKINIKPQDRKVGFAFQDHALFPNMTVRQNLEYALKNHQTKKEIDDLLKEMELGELQDKKTDMLSGGQKQRVSLARALVQKPSILLLDEPLSALDNNMRIKLQDFILKFHKENKCTILLISHDIKEIVKLSNKVYVLGNGEIIKSGAPSQIFEQGRVDIVKLEGTIKGIQEKGESYNVSISIGNNTISIPMAREDIKGYSLGDTILVNSKITDTTISKKIKK</sequence>
<dbReference type="InterPro" id="IPR050093">
    <property type="entry name" value="ABC_SmlMolc_Importer"/>
</dbReference>
<evidence type="ECO:0000313" key="5">
    <source>
        <dbReference type="EMBL" id="NJB72570.1"/>
    </source>
</evidence>
<evidence type="ECO:0000256" key="3">
    <source>
        <dbReference type="ARBA" id="ARBA00022840"/>
    </source>
</evidence>
<dbReference type="Proteomes" id="UP000590442">
    <property type="component" value="Unassembled WGS sequence"/>
</dbReference>
<evidence type="ECO:0000256" key="1">
    <source>
        <dbReference type="ARBA" id="ARBA00022448"/>
    </source>
</evidence>
<dbReference type="PROSITE" id="PS50893">
    <property type="entry name" value="ABC_TRANSPORTER_2"/>
    <property type="match status" value="1"/>
</dbReference>
<dbReference type="SMART" id="SM00382">
    <property type="entry name" value="AAA"/>
    <property type="match status" value="1"/>
</dbReference>
<dbReference type="PANTHER" id="PTHR42781:SF4">
    <property type="entry name" value="SPERMIDINE_PUTRESCINE IMPORT ATP-BINDING PROTEIN POTA"/>
    <property type="match status" value="1"/>
</dbReference>
<evidence type="ECO:0000256" key="2">
    <source>
        <dbReference type="ARBA" id="ARBA00022741"/>
    </source>
</evidence>
<name>A0A846R085_9FLAO</name>
<dbReference type="EMBL" id="JAATJJ010000002">
    <property type="protein sequence ID" value="NJB72570.1"/>
    <property type="molecule type" value="Genomic_DNA"/>
</dbReference>
<dbReference type="Pfam" id="PF00005">
    <property type="entry name" value="ABC_tran"/>
    <property type="match status" value="1"/>
</dbReference>
<keyword evidence="3 5" id="KW-0067">ATP-binding</keyword>
<proteinExistence type="predicted"/>
<keyword evidence="2" id="KW-0547">Nucleotide-binding</keyword>
<reference evidence="5 6" key="1">
    <citation type="submission" date="2020-03" db="EMBL/GenBank/DDBJ databases">
        <title>Genomic Encyclopedia of Type Strains, Phase IV (KMG-IV): sequencing the most valuable type-strain genomes for metagenomic binning, comparative biology and taxonomic classification.</title>
        <authorList>
            <person name="Goeker M."/>
        </authorList>
    </citation>
    <scope>NUCLEOTIDE SEQUENCE [LARGE SCALE GENOMIC DNA]</scope>
    <source>
        <strain evidence="5 6">DSM 29762</strain>
    </source>
</reference>
<evidence type="ECO:0000313" key="6">
    <source>
        <dbReference type="Proteomes" id="UP000590442"/>
    </source>
</evidence>
<dbReference type="RefSeq" id="WP_167965722.1">
    <property type="nucleotide sequence ID" value="NZ_JAATJJ010000002.1"/>
</dbReference>
<dbReference type="Gene3D" id="3.40.50.300">
    <property type="entry name" value="P-loop containing nucleotide triphosphate hydrolases"/>
    <property type="match status" value="1"/>
</dbReference>
<dbReference type="InterPro" id="IPR003593">
    <property type="entry name" value="AAA+_ATPase"/>
</dbReference>